<accession>A0AAE0FES5</accession>
<dbReference type="AlphaFoldDB" id="A0AAE0FES5"/>
<name>A0AAE0FES5_9CHLO</name>
<proteinExistence type="predicted"/>
<sequence>MDFGKRTLGPLLLEWWAEGVRDLDSTQVTAAFAKAGILEAFDASFKAAALRHCTRLFRNTNTYGEWYDLTVGEESDPNADCGEDDIHYSQVGNSLQLTTKDLSGDLSKEEEWEECLKCLSITGVVNNVDSSVAEVGTALGANLDWHSLELLSDVTCAAAPSMKEEDTMNGLYSLLYCYCWVA</sequence>
<dbReference type="Proteomes" id="UP001190700">
    <property type="component" value="Unassembled WGS sequence"/>
</dbReference>
<organism evidence="1 2">
    <name type="scientific">Cymbomonas tetramitiformis</name>
    <dbReference type="NCBI Taxonomy" id="36881"/>
    <lineage>
        <taxon>Eukaryota</taxon>
        <taxon>Viridiplantae</taxon>
        <taxon>Chlorophyta</taxon>
        <taxon>Pyramimonadophyceae</taxon>
        <taxon>Pyramimonadales</taxon>
        <taxon>Pyramimonadaceae</taxon>
        <taxon>Cymbomonas</taxon>
    </lineage>
</organism>
<evidence type="ECO:0000313" key="1">
    <source>
        <dbReference type="EMBL" id="KAK3258369.1"/>
    </source>
</evidence>
<dbReference type="EMBL" id="LGRX02019577">
    <property type="protein sequence ID" value="KAK3258369.1"/>
    <property type="molecule type" value="Genomic_DNA"/>
</dbReference>
<evidence type="ECO:0000313" key="2">
    <source>
        <dbReference type="Proteomes" id="UP001190700"/>
    </source>
</evidence>
<comment type="caution">
    <text evidence="1">The sequence shown here is derived from an EMBL/GenBank/DDBJ whole genome shotgun (WGS) entry which is preliminary data.</text>
</comment>
<reference evidence="1 2" key="1">
    <citation type="journal article" date="2015" name="Genome Biol. Evol.">
        <title>Comparative Genomics of a Bacterivorous Green Alga Reveals Evolutionary Causalities and Consequences of Phago-Mixotrophic Mode of Nutrition.</title>
        <authorList>
            <person name="Burns J.A."/>
            <person name="Paasch A."/>
            <person name="Narechania A."/>
            <person name="Kim E."/>
        </authorList>
    </citation>
    <scope>NUCLEOTIDE SEQUENCE [LARGE SCALE GENOMIC DNA]</scope>
    <source>
        <strain evidence="1 2">PLY_AMNH</strain>
    </source>
</reference>
<protein>
    <submittedName>
        <fullName evidence="1">Uncharacterized protein</fullName>
    </submittedName>
</protein>
<keyword evidence="2" id="KW-1185">Reference proteome</keyword>
<gene>
    <name evidence="1" type="ORF">CYMTET_32580</name>
</gene>